<evidence type="ECO:0008006" key="3">
    <source>
        <dbReference type="Google" id="ProtNLM"/>
    </source>
</evidence>
<accession>A0ABT1UAP5</accession>
<reference evidence="1 2" key="1">
    <citation type="submission" date="2022-07" db="EMBL/GenBank/DDBJ databases">
        <title>Methylomonas rivi sp. nov., Methylomonas rosea sp. nov., Methylomonas aureus sp. nov. and Methylomonas subterranea sp. nov., four novel methanotrophs isolated from a freshwater creek and the deep terrestrial subsurface.</title>
        <authorList>
            <person name="Abin C."/>
            <person name="Sankaranarayanan K."/>
            <person name="Garner C."/>
            <person name="Sindelar R."/>
            <person name="Kotary K."/>
            <person name="Garner R."/>
            <person name="Barclay S."/>
            <person name="Lawson P."/>
            <person name="Krumholz L."/>
        </authorList>
    </citation>
    <scope>NUCLEOTIDE SEQUENCE [LARGE SCALE GENOMIC DNA]</scope>
    <source>
        <strain evidence="1 2">WSC-6</strain>
    </source>
</reference>
<dbReference type="RefSeq" id="WP_256617328.1">
    <property type="nucleotide sequence ID" value="NZ_JANIBK010000268.1"/>
</dbReference>
<dbReference type="Proteomes" id="UP001524586">
    <property type="component" value="Unassembled WGS sequence"/>
</dbReference>
<dbReference type="EMBL" id="JANIBK010000268">
    <property type="protein sequence ID" value="MCQ8130934.1"/>
    <property type="molecule type" value="Genomic_DNA"/>
</dbReference>
<protein>
    <recommendedName>
        <fullName evidence="3">Tetratricopeptide repeat protein</fullName>
    </recommendedName>
</protein>
<dbReference type="Gene3D" id="1.25.40.10">
    <property type="entry name" value="Tetratricopeptide repeat domain"/>
    <property type="match status" value="1"/>
</dbReference>
<feature type="non-terminal residue" evidence="1">
    <location>
        <position position="379"/>
    </location>
</feature>
<sequence length="379" mass="42216">MNIEQALEQLQQAQNDPQALTLATAQIACAPLHPELFDILQVAAIPHWFDANILAHLLQTDTERASHWLRLLEQLPMVENYAARNARNVHETTRLALRASLAANESERFRHLSGLCADYFSATEDFQQIERIYHLLGGMAAGADQILLTLYHTWSTTGRYNAQQTLALVLEELVDGKLLEGAVLARTLVVNGWIRGSRMSATLTETLARQAVELFSQAKDEYGEADARDWLGGALQTAGKLKHAMSEFRSQFKILSRLTQCDPDNSDWLRDLAVSHTKVGGVLQAQGNLAAALQKYRAGMDIMRRLSERDPDNNGWLRELSVSHNCVGRVLQAQGNLAGALEEYRADMDIMRHLSARDPDNSGWLRELSISHNCIGGVL</sequence>
<proteinExistence type="predicted"/>
<name>A0ABT1UAP5_9GAMM</name>
<dbReference type="SUPFAM" id="SSF48452">
    <property type="entry name" value="TPR-like"/>
    <property type="match status" value="1"/>
</dbReference>
<gene>
    <name evidence="1" type="ORF">NP596_20940</name>
</gene>
<organism evidence="1 2">
    <name type="scientific">Methylomonas rivi</name>
    <dbReference type="NCBI Taxonomy" id="2952226"/>
    <lineage>
        <taxon>Bacteria</taxon>
        <taxon>Pseudomonadati</taxon>
        <taxon>Pseudomonadota</taxon>
        <taxon>Gammaproteobacteria</taxon>
        <taxon>Methylococcales</taxon>
        <taxon>Methylococcaceae</taxon>
        <taxon>Methylomonas</taxon>
    </lineage>
</organism>
<evidence type="ECO:0000313" key="1">
    <source>
        <dbReference type="EMBL" id="MCQ8130934.1"/>
    </source>
</evidence>
<evidence type="ECO:0000313" key="2">
    <source>
        <dbReference type="Proteomes" id="UP001524586"/>
    </source>
</evidence>
<comment type="caution">
    <text evidence="1">The sequence shown here is derived from an EMBL/GenBank/DDBJ whole genome shotgun (WGS) entry which is preliminary data.</text>
</comment>
<dbReference type="InterPro" id="IPR011990">
    <property type="entry name" value="TPR-like_helical_dom_sf"/>
</dbReference>
<keyword evidence="2" id="KW-1185">Reference proteome</keyword>